<dbReference type="AlphaFoldDB" id="A0A0E9RUK9"/>
<protein>
    <submittedName>
        <fullName evidence="1">Uncharacterized protein</fullName>
    </submittedName>
</protein>
<evidence type="ECO:0000313" key="1">
    <source>
        <dbReference type="EMBL" id="JAH31953.1"/>
    </source>
</evidence>
<accession>A0A0E9RUK9</accession>
<organism evidence="1">
    <name type="scientific">Anguilla anguilla</name>
    <name type="common">European freshwater eel</name>
    <name type="synonym">Muraena anguilla</name>
    <dbReference type="NCBI Taxonomy" id="7936"/>
    <lineage>
        <taxon>Eukaryota</taxon>
        <taxon>Metazoa</taxon>
        <taxon>Chordata</taxon>
        <taxon>Craniata</taxon>
        <taxon>Vertebrata</taxon>
        <taxon>Euteleostomi</taxon>
        <taxon>Actinopterygii</taxon>
        <taxon>Neopterygii</taxon>
        <taxon>Teleostei</taxon>
        <taxon>Anguilliformes</taxon>
        <taxon>Anguillidae</taxon>
        <taxon>Anguilla</taxon>
    </lineage>
</organism>
<proteinExistence type="predicted"/>
<name>A0A0E9RUK9_ANGAN</name>
<sequence length="39" mass="4320">MILAYLDRVVVLSKSCTRSTLRHHDLNCSSSAAKMVCPL</sequence>
<reference evidence="1" key="1">
    <citation type="submission" date="2014-11" db="EMBL/GenBank/DDBJ databases">
        <authorList>
            <person name="Amaro Gonzalez C."/>
        </authorList>
    </citation>
    <scope>NUCLEOTIDE SEQUENCE</scope>
</reference>
<dbReference type="EMBL" id="GBXM01076624">
    <property type="protein sequence ID" value="JAH31953.1"/>
    <property type="molecule type" value="Transcribed_RNA"/>
</dbReference>
<reference evidence="1" key="2">
    <citation type="journal article" date="2015" name="Fish Shellfish Immunol.">
        <title>Early steps in the European eel (Anguilla anguilla)-Vibrio vulnificus interaction in the gills: Role of the RtxA13 toxin.</title>
        <authorList>
            <person name="Callol A."/>
            <person name="Pajuelo D."/>
            <person name="Ebbesson L."/>
            <person name="Teles M."/>
            <person name="MacKenzie S."/>
            <person name="Amaro C."/>
        </authorList>
    </citation>
    <scope>NUCLEOTIDE SEQUENCE</scope>
</reference>